<dbReference type="SMART" id="SM00304">
    <property type="entry name" value="HAMP"/>
    <property type="match status" value="1"/>
</dbReference>
<evidence type="ECO:0000256" key="10">
    <source>
        <dbReference type="ARBA" id="ARBA00022777"/>
    </source>
</evidence>
<dbReference type="PANTHER" id="PTHR44936">
    <property type="entry name" value="SENSOR PROTEIN CREC"/>
    <property type="match status" value="1"/>
</dbReference>
<dbReference type="Gene3D" id="3.30.565.10">
    <property type="entry name" value="Histidine kinase-like ATPase, C-terminal domain"/>
    <property type="match status" value="1"/>
</dbReference>
<dbReference type="PRINTS" id="PR00344">
    <property type="entry name" value="BCTRLSENSOR"/>
</dbReference>
<evidence type="ECO:0000313" key="19">
    <source>
        <dbReference type="EMBL" id="AWN36167.1"/>
    </source>
</evidence>
<evidence type="ECO:0000256" key="2">
    <source>
        <dbReference type="ARBA" id="ARBA00004429"/>
    </source>
</evidence>
<protein>
    <recommendedName>
        <fullName evidence="3">histidine kinase</fullName>
        <ecNumber evidence="3">2.7.13.3</ecNumber>
    </recommendedName>
</protein>
<evidence type="ECO:0000256" key="4">
    <source>
        <dbReference type="ARBA" id="ARBA00022475"/>
    </source>
</evidence>
<comment type="catalytic activity">
    <reaction evidence="1">
        <text>ATP + protein L-histidine = ADP + protein N-phospho-L-histidine.</text>
        <dbReference type="EC" id="2.7.13.3"/>
    </reaction>
</comment>
<evidence type="ECO:0000256" key="7">
    <source>
        <dbReference type="ARBA" id="ARBA00022679"/>
    </source>
</evidence>
<dbReference type="OrthoDB" id="9804645at2"/>
<keyword evidence="5" id="KW-0997">Cell inner membrane</keyword>
<dbReference type="InterPro" id="IPR003660">
    <property type="entry name" value="HAMP_dom"/>
</dbReference>
<evidence type="ECO:0000256" key="15">
    <source>
        <dbReference type="SAM" id="MobiDB-lite"/>
    </source>
</evidence>
<evidence type="ECO:0000256" key="6">
    <source>
        <dbReference type="ARBA" id="ARBA00022553"/>
    </source>
</evidence>
<dbReference type="EMBL" id="CP029551">
    <property type="protein sequence ID" value="AWN36167.1"/>
    <property type="molecule type" value="Genomic_DNA"/>
</dbReference>
<sequence length="448" mass="47827">MTENHLGRLARLVRSLEGRTVAVLLVAVLVVHGGALALYRLSATAAADEAFATEIARQLVLAREAVLRRPADQRGAEAGALSSHHFEIGWEPRSAEGARTTDPILRDLRARILAREPVLGADIVLTLDASDDPLHQQDLHGIVPLPDGSVLTFRSAHAPSLVRLAPWTFLATAMAILVGGAAVVLMHRIAGPLRDLTRATGRIGHGPIVRVPEIGPDEIRGIGRALNAAQDRIHRLVAERTQALAAVSHDLRTPIARLRLRLDRVEDEGERQAMAADLADMQAMIDATLAYLRGEADPEPRQVTNVASILMGVADASADAGRDVVYAGPGRALATVRPVAFRRALENLVDNGVRYGARVRIGLEIEPDALVLRLDDEGPGIPPDMVSRAFEPFTRLEGSRNRNTGGTGLGLTIAKRAVEAEGGTLGLANRPEGGLRAEIRLPRSGTGS</sequence>
<keyword evidence="12 16" id="KW-1133">Transmembrane helix</keyword>
<evidence type="ECO:0000256" key="3">
    <source>
        <dbReference type="ARBA" id="ARBA00012438"/>
    </source>
</evidence>
<gene>
    <name evidence="19" type="ORF">DK427_10875</name>
</gene>
<dbReference type="InterPro" id="IPR036890">
    <property type="entry name" value="HATPase_C_sf"/>
</dbReference>
<organism evidence="19 20">
    <name type="scientific">Methylobacterium radiodurans</name>
    <dbReference type="NCBI Taxonomy" id="2202828"/>
    <lineage>
        <taxon>Bacteria</taxon>
        <taxon>Pseudomonadati</taxon>
        <taxon>Pseudomonadota</taxon>
        <taxon>Alphaproteobacteria</taxon>
        <taxon>Hyphomicrobiales</taxon>
        <taxon>Methylobacteriaceae</taxon>
        <taxon>Methylobacterium</taxon>
    </lineage>
</organism>
<dbReference type="CDD" id="cd06225">
    <property type="entry name" value="HAMP"/>
    <property type="match status" value="1"/>
</dbReference>
<dbReference type="SMART" id="SM00387">
    <property type="entry name" value="HATPase_c"/>
    <property type="match status" value="1"/>
</dbReference>
<feature type="domain" description="Histidine kinase" evidence="17">
    <location>
        <begin position="246"/>
        <end position="445"/>
    </location>
</feature>
<evidence type="ECO:0000256" key="12">
    <source>
        <dbReference type="ARBA" id="ARBA00022989"/>
    </source>
</evidence>
<keyword evidence="9" id="KW-0547">Nucleotide-binding</keyword>
<evidence type="ECO:0000256" key="1">
    <source>
        <dbReference type="ARBA" id="ARBA00000085"/>
    </source>
</evidence>
<dbReference type="SUPFAM" id="SSF47384">
    <property type="entry name" value="Homodimeric domain of signal transducing histidine kinase"/>
    <property type="match status" value="1"/>
</dbReference>
<feature type="transmembrane region" description="Helical" evidence="16">
    <location>
        <begin position="164"/>
        <end position="186"/>
    </location>
</feature>
<keyword evidence="20" id="KW-1185">Reference proteome</keyword>
<evidence type="ECO:0000259" key="18">
    <source>
        <dbReference type="PROSITE" id="PS50885"/>
    </source>
</evidence>
<dbReference type="InterPro" id="IPR005467">
    <property type="entry name" value="His_kinase_dom"/>
</dbReference>
<dbReference type="InterPro" id="IPR003594">
    <property type="entry name" value="HATPase_dom"/>
</dbReference>
<evidence type="ECO:0000259" key="17">
    <source>
        <dbReference type="PROSITE" id="PS50109"/>
    </source>
</evidence>
<evidence type="ECO:0000313" key="20">
    <source>
        <dbReference type="Proteomes" id="UP000246058"/>
    </source>
</evidence>
<dbReference type="PROSITE" id="PS50109">
    <property type="entry name" value="HIS_KIN"/>
    <property type="match status" value="1"/>
</dbReference>
<evidence type="ECO:0000256" key="5">
    <source>
        <dbReference type="ARBA" id="ARBA00022519"/>
    </source>
</evidence>
<keyword evidence="14 16" id="KW-0472">Membrane</keyword>
<dbReference type="Pfam" id="PF02518">
    <property type="entry name" value="HATPase_c"/>
    <property type="match status" value="1"/>
</dbReference>
<dbReference type="AlphaFoldDB" id="A0A2U8VR57"/>
<keyword evidence="10 19" id="KW-0418">Kinase</keyword>
<dbReference type="InterPro" id="IPR004358">
    <property type="entry name" value="Sig_transdc_His_kin-like_C"/>
</dbReference>
<dbReference type="InterPro" id="IPR003661">
    <property type="entry name" value="HisK_dim/P_dom"/>
</dbReference>
<feature type="transmembrane region" description="Helical" evidence="16">
    <location>
        <begin position="21"/>
        <end position="39"/>
    </location>
</feature>
<dbReference type="InterPro" id="IPR050980">
    <property type="entry name" value="2C_sensor_his_kinase"/>
</dbReference>
<dbReference type="GO" id="GO:0000155">
    <property type="term" value="F:phosphorelay sensor kinase activity"/>
    <property type="evidence" value="ECO:0007669"/>
    <property type="project" value="InterPro"/>
</dbReference>
<dbReference type="RefSeq" id="WP_109951272.1">
    <property type="nucleotide sequence ID" value="NZ_CP029551.1"/>
</dbReference>
<dbReference type="Proteomes" id="UP000246058">
    <property type="component" value="Chromosome"/>
</dbReference>
<keyword evidence="6" id="KW-0597">Phosphoprotein</keyword>
<evidence type="ECO:0000256" key="13">
    <source>
        <dbReference type="ARBA" id="ARBA00023012"/>
    </source>
</evidence>
<dbReference type="PANTHER" id="PTHR44936:SF5">
    <property type="entry name" value="SENSOR HISTIDINE KINASE ENVZ"/>
    <property type="match status" value="1"/>
</dbReference>
<evidence type="ECO:0000256" key="16">
    <source>
        <dbReference type="SAM" id="Phobius"/>
    </source>
</evidence>
<feature type="region of interest" description="Disordered" evidence="15">
    <location>
        <begin position="424"/>
        <end position="448"/>
    </location>
</feature>
<dbReference type="CDD" id="cd00082">
    <property type="entry name" value="HisKA"/>
    <property type="match status" value="1"/>
</dbReference>
<dbReference type="EC" id="2.7.13.3" evidence="3"/>
<evidence type="ECO:0000256" key="8">
    <source>
        <dbReference type="ARBA" id="ARBA00022692"/>
    </source>
</evidence>
<feature type="domain" description="HAMP" evidence="18">
    <location>
        <begin position="187"/>
        <end position="238"/>
    </location>
</feature>
<keyword evidence="11" id="KW-0067">ATP-binding</keyword>
<dbReference type="GO" id="GO:0005886">
    <property type="term" value="C:plasma membrane"/>
    <property type="evidence" value="ECO:0007669"/>
    <property type="project" value="UniProtKB-SubCell"/>
</dbReference>
<name>A0A2U8VR57_9HYPH</name>
<dbReference type="KEGG" id="meti:DK427_10875"/>
<dbReference type="Pfam" id="PF00672">
    <property type="entry name" value="HAMP"/>
    <property type="match status" value="1"/>
</dbReference>
<keyword evidence="7" id="KW-0808">Transferase</keyword>
<evidence type="ECO:0000256" key="14">
    <source>
        <dbReference type="ARBA" id="ARBA00023136"/>
    </source>
</evidence>
<dbReference type="SMART" id="SM00388">
    <property type="entry name" value="HisKA"/>
    <property type="match status" value="1"/>
</dbReference>
<evidence type="ECO:0000256" key="9">
    <source>
        <dbReference type="ARBA" id="ARBA00022741"/>
    </source>
</evidence>
<reference evidence="19 20" key="1">
    <citation type="submission" date="2018-05" db="EMBL/GenBank/DDBJ databases">
        <title>Complete Genome Sequence of Methylobacterium sp. 17Sr1-43.</title>
        <authorList>
            <person name="Srinivasan S."/>
        </authorList>
    </citation>
    <scope>NUCLEOTIDE SEQUENCE [LARGE SCALE GENOMIC DNA]</scope>
    <source>
        <strain evidence="19 20">17Sr1-43</strain>
    </source>
</reference>
<dbReference type="GO" id="GO:0005524">
    <property type="term" value="F:ATP binding"/>
    <property type="evidence" value="ECO:0007669"/>
    <property type="project" value="UniProtKB-KW"/>
</dbReference>
<accession>A0A2U8VR57</accession>
<dbReference type="PROSITE" id="PS50885">
    <property type="entry name" value="HAMP"/>
    <property type="match status" value="1"/>
</dbReference>
<proteinExistence type="predicted"/>
<evidence type="ECO:0000256" key="11">
    <source>
        <dbReference type="ARBA" id="ARBA00022840"/>
    </source>
</evidence>
<comment type="subcellular location">
    <subcellularLocation>
        <location evidence="2">Cell inner membrane</location>
        <topology evidence="2">Multi-pass membrane protein</topology>
    </subcellularLocation>
</comment>
<dbReference type="Gene3D" id="1.10.287.130">
    <property type="match status" value="1"/>
</dbReference>
<keyword evidence="13" id="KW-0902">Two-component regulatory system</keyword>
<dbReference type="SUPFAM" id="SSF55874">
    <property type="entry name" value="ATPase domain of HSP90 chaperone/DNA topoisomerase II/histidine kinase"/>
    <property type="match status" value="1"/>
</dbReference>
<dbReference type="InterPro" id="IPR036097">
    <property type="entry name" value="HisK_dim/P_sf"/>
</dbReference>
<keyword evidence="4" id="KW-1003">Cell membrane</keyword>
<keyword evidence="8 16" id="KW-0812">Transmembrane</keyword>